<protein>
    <submittedName>
        <fullName evidence="1">Uncharacterized protein</fullName>
    </submittedName>
</protein>
<accession>A0A822N8N2</accession>
<name>A0A822N8N2_9VIBR</name>
<dbReference type="AlphaFoldDB" id="A0A822N8N2"/>
<evidence type="ECO:0000313" key="1">
    <source>
        <dbReference type="EMBL" id="CDT68088.1"/>
    </source>
</evidence>
<dbReference type="Proteomes" id="UP000049495">
    <property type="component" value="Unassembled WGS sequence"/>
</dbReference>
<gene>
    <name evidence="1" type="ORF">VCR5J5_780012</name>
</gene>
<dbReference type="EMBL" id="CCJV01000142">
    <property type="protein sequence ID" value="CDT68088.1"/>
    <property type="molecule type" value="Genomic_DNA"/>
</dbReference>
<proteinExistence type="predicted"/>
<organism evidence="1 2">
    <name type="scientific">Vibrio crassostreae</name>
    <dbReference type="NCBI Taxonomy" id="246167"/>
    <lineage>
        <taxon>Bacteria</taxon>
        <taxon>Pseudomonadati</taxon>
        <taxon>Pseudomonadota</taxon>
        <taxon>Gammaproteobacteria</taxon>
        <taxon>Vibrionales</taxon>
        <taxon>Vibrionaceae</taxon>
        <taxon>Vibrio</taxon>
    </lineage>
</organism>
<comment type="caution">
    <text evidence="1">The sequence shown here is derived from an EMBL/GenBank/DDBJ whole genome shotgun (WGS) entry which is preliminary data.</text>
</comment>
<evidence type="ECO:0000313" key="2">
    <source>
        <dbReference type="Proteomes" id="UP000049495"/>
    </source>
</evidence>
<sequence>MNHHVFAVILTSLEVVSDLVLKGKEGWSNTVNCHPKRCAIKIDTRGDSESSKGVALTGVRTLSEGVKSLDSITAFNAQDNLSCFAFSLGECKQGAPRVRR</sequence>
<reference evidence="2" key="1">
    <citation type="submission" date="2014-06" db="EMBL/GenBank/DDBJ databases">
        <authorList>
            <person name="Le Roux Frederique"/>
        </authorList>
    </citation>
    <scope>NUCLEOTIDE SEQUENCE [LARGE SCALE GENOMIC DNA]</scope>
    <source>
        <strain evidence="2">J5-5</strain>
    </source>
</reference>